<evidence type="ECO:0000313" key="3">
    <source>
        <dbReference type="Proteomes" id="UP001589890"/>
    </source>
</evidence>
<keyword evidence="1" id="KW-1133">Transmembrane helix</keyword>
<keyword evidence="1" id="KW-0472">Membrane</keyword>
<proteinExistence type="predicted"/>
<keyword evidence="1" id="KW-0812">Transmembrane</keyword>
<feature type="transmembrane region" description="Helical" evidence="1">
    <location>
        <begin position="102"/>
        <end position="122"/>
    </location>
</feature>
<gene>
    <name evidence="2" type="ORF">ACFFGN_04295</name>
</gene>
<evidence type="ECO:0000256" key="1">
    <source>
        <dbReference type="SAM" id="Phobius"/>
    </source>
</evidence>
<reference evidence="2 3" key="1">
    <citation type="submission" date="2024-09" db="EMBL/GenBank/DDBJ databases">
        <authorList>
            <person name="Sun Q."/>
            <person name="Mori K."/>
        </authorList>
    </citation>
    <scope>NUCLEOTIDE SEQUENCE [LARGE SCALE GENOMIC DNA]</scope>
    <source>
        <strain evidence="2 3">CGMCC 1.15906</strain>
    </source>
</reference>
<protein>
    <submittedName>
        <fullName evidence="2">Uncharacterized protein</fullName>
    </submittedName>
</protein>
<evidence type="ECO:0000313" key="2">
    <source>
        <dbReference type="EMBL" id="MFC0623268.1"/>
    </source>
</evidence>
<feature type="transmembrane region" description="Helical" evidence="1">
    <location>
        <begin position="12"/>
        <end position="30"/>
    </location>
</feature>
<name>A0ABV6QGE3_9ACTN</name>
<feature type="transmembrane region" description="Helical" evidence="1">
    <location>
        <begin position="182"/>
        <end position="199"/>
    </location>
</feature>
<dbReference type="RefSeq" id="WP_380043967.1">
    <property type="nucleotide sequence ID" value="NZ_JBHLTC010000005.1"/>
</dbReference>
<feature type="transmembrane region" description="Helical" evidence="1">
    <location>
        <begin position="71"/>
        <end position="90"/>
    </location>
</feature>
<dbReference type="Proteomes" id="UP001589890">
    <property type="component" value="Unassembled WGS sequence"/>
</dbReference>
<comment type="caution">
    <text evidence="2">The sequence shown here is derived from an EMBL/GenBank/DDBJ whole genome shotgun (WGS) entry which is preliminary data.</text>
</comment>
<sequence>MLVTFLRTNAVTLLAGALAVAGAAYIWLALPHERHITSAGLLLFKLLPFAAGVVAVAWVDQDLARRLRMPLWLMPLCFLGFFCYFVPKILRFANQGDFANAYYHMLTLVPFIILTMLLSFRLGGGASGVVVRLGTALILLQLSGLEDLAFLLLHDVRPIPEVWTWASHMTVFLGHPPSRAEAYAFITVHVVLAIAALTVPTSALRRARPVADGSGA</sequence>
<keyword evidence="3" id="KW-1185">Reference proteome</keyword>
<organism evidence="2 3">
    <name type="scientific">Kribbella deserti</name>
    <dbReference type="NCBI Taxonomy" id="1926257"/>
    <lineage>
        <taxon>Bacteria</taxon>
        <taxon>Bacillati</taxon>
        <taxon>Actinomycetota</taxon>
        <taxon>Actinomycetes</taxon>
        <taxon>Propionibacteriales</taxon>
        <taxon>Kribbellaceae</taxon>
        <taxon>Kribbella</taxon>
    </lineage>
</organism>
<accession>A0ABV6QGE3</accession>
<dbReference type="EMBL" id="JBHLTC010000005">
    <property type="protein sequence ID" value="MFC0623268.1"/>
    <property type="molecule type" value="Genomic_DNA"/>
</dbReference>
<feature type="transmembrane region" description="Helical" evidence="1">
    <location>
        <begin position="36"/>
        <end position="59"/>
    </location>
</feature>